<dbReference type="RefSeq" id="WP_052375973.1">
    <property type="nucleotide sequence ID" value="NZ_JAPVER010000020.1"/>
</dbReference>
<dbReference type="Proteomes" id="UP001068021">
    <property type="component" value="Unassembled WGS sequence"/>
</dbReference>
<name>A0A9E5A0Z5_9EURY</name>
<dbReference type="EMBL" id="JAPVER010000020">
    <property type="protein sequence ID" value="MCZ3366150.1"/>
    <property type="molecule type" value="Genomic_DNA"/>
</dbReference>
<comment type="caution">
    <text evidence="3">The sequence shown here is derived from an EMBL/GenBank/DDBJ whole genome shotgun (WGS) entry which is preliminary data.</text>
</comment>
<keyword evidence="2" id="KW-1133">Transmembrane helix</keyword>
<organism evidence="3 4">
    <name type="scientific">Methanobacterium veterum</name>
    <dbReference type="NCBI Taxonomy" id="408577"/>
    <lineage>
        <taxon>Archaea</taxon>
        <taxon>Methanobacteriati</taxon>
        <taxon>Methanobacteriota</taxon>
        <taxon>Methanomada group</taxon>
        <taxon>Methanobacteria</taxon>
        <taxon>Methanobacteriales</taxon>
        <taxon>Methanobacteriaceae</taxon>
        <taxon>Methanobacterium</taxon>
    </lineage>
</organism>
<feature type="transmembrane region" description="Helical" evidence="2">
    <location>
        <begin position="32"/>
        <end position="53"/>
    </location>
</feature>
<dbReference type="Pfam" id="PF05552">
    <property type="entry name" value="MS_channel_1st_1"/>
    <property type="match status" value="2"/>
</dbReference>
<evidence type="ECO:0000256" key="1">
    <source>
        <dbReference type="SAM" id="MobiDB-lite"/>
    </source>
</evidence>
<keyword evidence="2" id="KW-0472">Membrane</keyword>
<reference evidence="3" key="1">
    <citation type="submission" date="2022-12" db="EMBL/GenBank/DDBJ databases">
        <title>Reclassification of two methanogenic archaea species isolated from the Kolyma lowland permafrost.</title>
        <authorList>
            <person name="Trubitsyn V.E."/>
            <person name="Rivkina E.M."/>
            <person name="Shcherbakova V.A."/>
        </authorList>
    </citation>
    <scope>NUCLEOTIDE SEQUENCE</scope>
    <source>
        <strain evidence="3">M2</strain>
    </source>
</reference>
<sequence length="267" mass="28944">MFGTPKKSEIFLEVDNVVFENVQQGLTNSVNMVIQFLPALIGAIIILIIGWIVGRVGGGLLSKLLQKTNIDETVGKTDFGTTLEKSGMTISGLFGSLFKWFIYLIFIMAAVNVLNIPIFADFLNAVVLYIPNLIAGVLVLVIGLIAVNFLMKWVGSMLKGEDVPFTNWIVVGLQALLSVVVIVIALDQWRIQTAIIYTFLVPLAWGISAGIAIAIGISVGVGAKDIVADYLRKMAETGESKTKEKIEEKGEGGNEEEFREPGEGVPK</sequence>
<gene>
    <name evidence="3" type="ORF">O3H54_09695</name>
</gene>
<evidence type="ECO:0000256" key="2">
    <source>
        <dbReference type="SAM" id="Phobius"/>
    </source>
</evidence>
<proteinExistence type="predicted"/>
<feature type="transmembrane region" description="Helical" evidence="2">
    <location>
        <begin position="195"/>
        <end position="223"/>
    </location>
</feature>
<feature type="transmembrane region" description="Helical" evidence="2">
    <location>
        <begin position="100"/>
        <end position="120"/>
    </location>
</feature>
<feature type="transmembrane region" description="Helical" evidence="2">
    <location>
        <begin position="168"/>
        <end position="189"/>
    </location>
</feature>
<dbReference type="AlphaFoldDB" id="A0A9E5A0Z5"/>
<feature type="region of interest" description="Disordered" evidence="1">
    <location>
        <begin position="237"/>
        <end position="267"/>
    </location>
</feature>
<dbReference type="InterPro" id="IPR008910">
    <property type="entry name" value="MSC_TM_helix"/>
</dbReference>
<keyword evidence="4" id="KW-1185">Reference proteome</keyword>
<accession>A0A9E5A0Z5</accession>
<keyword evidence="2" id="KW-0812">Transmembrane</keyword>
<protein>
    <submittedName>
        <fullName evidence="3">Uncharacterized protein</fullName>
    </submittedName>
</protein>
<feature type="transmembrane region" description="Helical" evidence="2">
    <location>
        <begin position="126"/>
        <end position="147"/>
    </location>
</feature>
<evidence type="ECO:0000313" key="3">
    <source>
        <dbReference type="EMBL" id="MCZ3366150.1"/>
    </source>
</evidence>
<evidence type="ECO:0000313" key="4">
    <source>
        <dbReference type="Proteomes" id="UP001068021"/>
    </source>
</evidence>
<feature type="compositionally biased region" description="Basic and acidic residues" evidence="1">
    <location>
        <begin position="237"/>
        <end position="252"/>
    </location>
</feature>
<dbReference type="Gene3D" id="1.10.287.1260">
    <property type="match status" value="2"/>
</dbReference>